<sequence>MIEQITLLLATPIAKAVLDKFYEGIGSELSKKAVEKLPEKVKQLGKLIWEKCLRGKPGTDQLLQSAAAGSAADQQKLAEYLHTVLDKDASLKAEAQKLAEEIHVNIHK</sequence>
<dbReference type="AlphaFoldDB" id="A0A951U819"/>
<comment type="caution">
    <text evidence="1">The sequence shown here is derived from an EMBL/GenBank/DDBJ whole genome shotgun (WGS) entry which is preliminary data.</text>
</comment>
<accession>A0A951U819</accession>
<gene>
    <name evidence="1" type="ORF">KME07_21690</name>
</gene>
<evidence type="ECO:0000313" key="2">
    <source>
        <dbReference type="Proteomes" id="UP000707356"/>
    </source>
</evidence>
<reference evidence="1" key="1">
    <citation type="submission" date="2021-05" db="EMBL/GenBank/DDBJ databases">
        <authorList>
            <person name="Pietrasiak N."/>
            <person name="Ward R."/>
            <person name="Stajich J.E."/>
            <person name="Kurbessoian T."/>
        </authorList>
    </citation>
    <scope>NUCLEOTIDE SEQUENCE</scope>
    <source>
        <strain evidence="1">GSE-TBD4-15B</strain>
    </source>
</reference>
<organism evidence="1 2">
    <name type="scientific">Pegethrix bostrychoides GSE-TBD4-15B</name>
    <dbReference type="NCBI Taxonomy" id="2839662"/>
    <lineage>
        <taxon>Bacteria</taxon>
        <taxon>Bacillati</taxon>
        <taxon>Cyanobacteriota</taxon>
        <taxon>Cyanophyceae</taxon>
        <taxon>Oculatellales</taxon>
        <taxon>Oculatellaceae</taxon>
        <taxon>Pegethrix</taxon>
    </lineage>
</organism>
<protein>
    <submittedName>
        <fullName evidence="1">Uncharacterized protein</fullName>
    </submittedName>
</protein>
<name>A0A951U819_9CYAN</name>
<dbReference type="Proteomes" id="UP000707356">
    <property type="component" value="Unassembled WGS sequence"/>
</dbReference>
<proteinExistence type="predicted"/>
<reference evidence="1" key="2">
    <citation type="journal article" date="2022" name="Microbiol. Resour. Announc.">
        <title>Metagenome Sequencing to Explore Phylogenomics of Terrestrial Cyanobacteria.</title>
        <authorList>
            <person name="Ward R.D."/>
            <person name="Stajich J.E."/>
            <person name="Johansen J.R."/>
            <person name="Huntemann M."/>
            <person name="Clum A."/>
            <person name="Foster B."/>
            <person name="Foster B."/>
            <person name="Roux S."/>
            <person name="Palaniappan K."/>
            <person name="Varghese N."/>
            <person name="Mukherjee S."/>
            <person name="Reddy T.B.K."/>
            <person name="Daum C."/>
            <person name="Copeland A."/>
            <person name="Chen I.A."/>
            <person name="Ivanova N.N."/>
            <person name="Kyrpides N.C."/>
            <person name="Shapiro N."/>
            <person name="Eloe-Fadrosh E.A."/>
            <person name="Pietrasiak N."/>
        </authorList>
    </citation>
    <scope>NUCLEOTIDE SEQUENCE</scope>
    <source>
        <strain evidence="1">GSE-TBD4-15B</strain>
    </source>
</reference>
<evidence type="ECO:0000313" key="1">
    <source>
        <dbReference type="EMBL" id="MBW4468047.1"/>
    </source>
</evidence>
<dbReference type="EMBL" id="JAHHHV010000083">
    <property type="protein sequence ID" value="MBW4468047.1"/>
    <property type="molecule type" value="Genomic_DNA"/>
</dbReference>